<evidence type="ECO:0000259" key="4">
    <source>
        <dbReference type="Pfam" id="PF03816"/>
    </source>
</evidence>
<dbReference type="PANTHER" id="PTHR33392">
    <property type="entry name" value="POLYISOPRENYL-TEICHOIC ACID--PEPTIDOGLYCAN TEICHOIC ACID TRANSFERASE TAGU"/>
    <property type="match status" value="1"/>
</dbReference>
<dbReference type="Proteomes" id="UP000279994">
    <property type="component" value="Unassembled WGS sequence"/>
</dbReference>
<dbReference type="PANTHER" id="PTHR33392:SF6">
    <property type="entry name" value="POLYISOPRENYL-TEICHOIC ACID--PEPTIDOGLYCAN TEICHOIC ACID TRANSFERASE TAGU"/>
    <property type="match status" value="1"/>
</dbReference>
<keyword evidence="3" id="KW-1133">Transmembrane helix</keyword>
<feature type="transmembrane region" description="Helical" evidence="3">
    <location>
        <begin position="92"/>
        <end position="113"/>
    </location>
</feature>
<protein>
    <submittedName>
        <fullName evidence="5">LytR family transcriptional regulator</fullName>
    </submittedName>
</protein>
<dbReference type="NCBIfam" id="TIGR00350">
    <property type="entry name" value="lytR_cpsA_psr"/>
    <property type="match status" value="1"/>
</dbReference>
<proteinExistence type="inferred from homology"/>
<dbReference type="EMBL" id="RJSF01000036">
    <property type="protein sequence ID" value="RNM14906.1"/>
    <property type="molecule type" value="Genomic_DNA"/>
</dbReference>
<feature type="compositionally biased region" description="Basic and acidic residues" evidence="2">
    <location>
        <begin position="36"/>
        <end position="55"/>
    </location>
</feature>
<organism evidence="5 6">
    <name type="scientific">Nocardioides pocheonensis</name>
    <dbReference type="NCBI Taxonomy" id="661485"/>
    <lineage>
        <taxon>Bacteria</taxon>
        <taxon>Bacillati</taxon>
        <taxon>Actinomycetota</taxon>
        <taxon>Actinomycetes</taxon>
        <taxon>Propionibacteriales</taxon>
        <taxon>Nocardioidaceae</taxon>
        <taxon>Nocardioides</taxon>
    </lineage>
</organism>
<comment type="caution">
    <text evidence="5">The sequence shown here is derived from an EMBL/GenBank/DDBJ whole genome shotgun (WGS) entry which is preliminary data.</text>
</comment>
<name>A0A3N0GRU8_9ACTN</name>
<feature type="region of interest" description="Disordered" evidence="2">
    <location>
        <begin position="1"/>
        <end position="83"/>
    </location>
</feature>
<dbReference type="InterPro" id="IPR050922">
    <property type="entry name" value="LytR/CpsA/Psr_CW_biosynth"/>
</dbReference>
<gene>
    <name evidence="5" type="ORF">EFL26_09270</name>
</gene>
<evidence type="ECO:0000256" key="2">
    <source>
        <dbReference type="SAM" id="MobiDB-lite"/>
    </source>
</evidence>
<evidence type="ECO:0000256" key="3">
    <source>
        <dbReference type="SAM" id="Phobius"/>
    </source>
</evidence>
<evidence type="ECO:0000313" key="5">
    <source>
        <dbReference type="EMBL" id="RNM14906.1"/>
    </source>
</evidence>
<dbReference type="AlphaFoldDB" id="A0A3N0GRU8"/>
<evidence type="ECO:0000256" key="1">
    <source>
        <dbReference type="ARBA" id="ARBA00006068"/>
    </source>
</evidence>
<feature type="domain" description="Cell envelope-related transcriptional attenuator" evidence="4">
    <location>
        <begin position="163"/>
        <end position="299"/>
    </location>
</feature>
<accession>A0A3N0GRU8</accession>
<evidence type="ECO:0000313" key="6">
    <source>
        <dbReference type="Proteomes" id="UP000279994"/>
    </source>
</evidence>
<keyword evidence="3" id="KW-0812">Transmembrane</keyword>
<keyword evidence="6" id="KW-1185">Reference proteome</keyword>
<dbReference type="Gene3D" id="3.40.630.190">
    <property type="entry name" value="LCP protein"/>
    <property type="match status" value="1"/>
</dbReference>
<dbReference type="InterPro" id="IPR004474">
    <property type="entry name" value="LytR_CpsA_psr"/>
</dbReference>
<comment type="similarity">
    <text evidence="1">Belongs to the LytR/CpsA/Psr (LCP) family.</text>
</comment>
<sequence>MGPTVGARRADPLSGRARSERAGRRTLLRAGGRGPLLHEETGARVTDGETGHDEPSFAEGSSVEDEERRRRRHERNEEHRRKVRRRRRRKRILVVTAVALATLLVLGVVWFWWTFGGLERFPESVNQTGAQAPGTTILLVGSDPGVTARGRSNRVGWRDDLVRSDLVMVLHLTADRRALYVISIPGEAVLDVPGVGPGTLSDAATAGGPRLVARTVEETTGVRLDRMAVLDLNAFREIVDVLDGVVVQVPREACGLPAGPRRFDGQAALDYIALQPCLPRRDLDRVERQQSLVKALMRGAVDGGKITHPLAVSGMLRATAGHLALEQGFSYPEMLGTLWSMRHLRTGNTTFLTVPVAAKPFARQDGNDYVLLDQQADDALWAALREDRLTEYLALHDDAQVLR</sequence>
<keyword evidence="3" id="KW-0472">Membrane</keyword>
<dbReference type="Pfam" id="PF03816">
    <property type="entry name" value="LytR_cpsA_psr"/>
    <property type="match status" value="1"/>
</dbReference>
<reference evidence="5 6" key="1">
    <citation type="submission" date="2018-11" db="EMBL/GenBank/DDBJ databases">
        <authorList>
            <person name="Li F."/>
        </authorList>
    </citation>
    <scope>NUCLEOTIDE SEQUENCE [LARGE SCALE GENOMIC DNA]</scope>
    <source>
        <strain evidence="5 6">Gsoil 818</strain>
    </source>
</reference>
<dbReference type="OrthoDB" id="9782542at2"/>